<dbReference type="EMBL" id="BK032816">
    <property type="protein sequence ID" value="DAF61713.1"/>
    <property type="molecule type" value="Genomic_DNA"/>
</dbReference>
<dbReference type="InterPro" id="IPR032066">
    <property type="entry name" value="GP3_package"/>
</dbReference>
<name>A0A8S5TEN5_9CAUD</name>
<sequence>MQFYNENIGEEKLKQEYLQANSRCKYKTPDELQARVEEYFGMAFQEHRPYTISGLAIYLGLSTETLRRYEKLYGDTEYAEIIKVAKQRVEEYAEKSLYDSGKTSGAKFVLENNFGWSSKQDVNLSGEITEKVVKLEDVL</sequence>
<reference evidence="1" key="1">
    <citation type="journal article" date="2021" name="Proc. Natl. Acad. Sci. U.S.A.">
        <title>A Catalog of Tens of Thousands of Viruses from Human Metagenomes Reveals Hidden Associations with Chronic Diseases.</title>
        <authorList>
            <person name="Tisza M.J."/>
            <person name="Buck C.B."/>
        </authorList>
    </citation>
    <scope>NUCLEOTIDE SEQUENCE</scope>
    <source>
        <strain evidence="1">Ct1yA16</strain>
    </source>
</reference>
<protein>
    <submittedName>
        <fullName evidence="1">DNA packaging protein gp3</fullName>
    </submittedName>
</protein>
<accession>A0A8S5TEN5</accession>
<dbReference type="Gene3D" id="1.10.132.80">
    <property type="match status" value="1"/>
</dbReference>
<evidence type="ECO:0000313" key="1">
    <source>
        <dbReference type="EMBL" id="DAF61713.1"/>
    </source>
</evidence>
<organism evidence="1">
    <name type="scientific">Siphoviridae sp. ct1yA16</name>
    <dbReference type="NCBI Taxonomy" id="2827767"/>
    <lineage>
        <taxon>Viruses</taxon>
        <taxon>Duplodnaviria</taxon>
        <taxon>Heunggongvirae</taxon>
        <taxon>Uroviricota</taxon>
        <taxon>Caudoviricetes</taxon>
    </lineage>
</organism>
<dbReference type="Pfam" id="PF16677">
    <property type="entry name" value="GP3_package"/>
    <property type="match status" value="1"/>
</dbReference>
<proteinExistence type="predicted"/>